<evidence type="ECO:0000256" key="1">
    <source>
        <dbReference type="ARBA" id="ARBA00023015"/>
    </source>
</evidence>
<dbReference type="InterPro" id="IPR001761">
    <property type="entry name" value="Peripla_BP/Lac1_sug-bd_dom"/>
</dbReference>
<dbReference type="EMBL" id="BSOH01000001">
    <property type="protein sequence ID" value="GLR15462.1"/>
    <property type="molecule type" value="Genomic_DNA"/>
</dbReference>
<reference evidence="5" key="1">
    <citation type="journal article" date="2014" name="Int. J. Syst. Evol. Microbiol.">
        <title>Complete genome sequence of Corynebacterium casei LMG S-19264T (=DSM 44701T), isolated from a smear-ripened cheese.</title>
        <authorList>
            <consortium name="US DOE Joint Genome Institute (JGI-PGF)"/>
            <person name="Walter F."/>
            <person name="Albersmeier A."/>
            <person name="Kalinowski J."/>
            <person name="Ruckert C."/>
        </authorList>
    </citation>
    <scope>NUCLEOTIDE SEQUENCE</scope>
    <source>
        <strain evidence="5">NBRC 108769</strain>
    </source>
</reference>
<dbReference type="InterPro" id="IPR028082">
    <property type="entry name" value="Peripla_BP_I"/>
</dbReference>
<dbReference type="RefSeq" id="WP_235292355.1">
    <property type="nucleotide sequence ID" value="NZ_BSOH01000001.1"/>
</dbReference>
<accession>A0AA37WD38</accession>
<keyword evidence="6" id="KW-1185">Reference proteome</keyword>
<dbReference type="CDD" id="cd01392">
    <property type="entry name" value="HTH_LacI"/>
    <property type="match status" value="1"/>
</dbReference>
<protein>
    <submittedName>
        <fullName evidence="5">LacI family transcriptional regulator</fullName>
    </submittedName>
</protein>
<sequence>MGDRTTIYDIAKRLNITAATVSRALSNNSKISKKTRELVFKTAEEMNYRQNKLALALKSGKSNNVGVIVPRIDRNIFSAVIRGIEENLHSEGYQVIICQSHDDEKLEIENIDALINAQVDGIIMSLTLETSEKNKAIKRIVKKGIPLIFFDRKKDIEGVSTVTINDFEGGYKATQHLIDQGCKEIAHLAGDFAIEIYEDRYKGYREALSDNGIEFREEFLIHTSSKVEDGQKATRALLKLKERPDAIFSASDFVALGAIQELRAQGIKIPQDFCVVGFSNEPFTKFMELSMSTIDQSPRDMGKIAANVFLEQVTNNDNVKIQKKVVLAPELLIRDSSSRLPIK</sequence>
<dbReference type="Proteomes" id="UP001156666">
    <property type="component" value="Unassembled WGS sequence"/>
</dbReference>
<dbReference type="CDD" id="cd06267">
    <property type="entry name" value="PBP1_LacI_sugar_binding-like"/>
    <property type="match status" value="1"/>
</dbReference>
<dbReference type="SUPFAM" id="SSF47413">
    <property type="entry name" value="lambda repressor-like DNA-binding domains"/>
    <property type="match status" value="1"/>
</dbReference>
<comment type="caution">
    <text evidence="5">The sequence shown here is derived from an EMBL/GenBank/DDBJ whole genome shotgun (WGS) entry which is preliminary data.</text>
</comment>
<dbReference type="SMART" id="SM00354">
    <property type="entry name" value="HTH_LACI"/>
    <property type="match status" value="1"/>
</dbReference>
<organism evidence="5 6">
    <name type="scientific">Portibacter lacus</name>
    <dbReference type="NCBI Taxonomy" id="1099794"/>
    <lineage>
        <taxon>Bacteria</taxon>
        <taxon>Pseudomonadati</taxon>
        <taxon>Bacteroidota</taxon>
        <taxon>Saprospiria</taxon>
        <taxon>Saprospirales</taxon>
        <taxon>Haliscomenobacteraceae</taxon>
        <taxon>Portibacter</taxon>
    </lineage>
</organism>
<name>A0AA37WD38_9BACT</name>
<dbReference type="SUPFAM" id="SSF53822">
    <property type="entry name" value="Periplasmic binding protein-like I"/>
    <property type="match status" value="1"/>
</dbReference>
<dbReference type="Gene3D" id="3.40.50.2300">
    <property type="match status" value="2"/>
</dbReference>
<evidence type="ECO:0000313" key="5">
    <source>
        <dbReference type="EMBL" id="GLR15462.1"/>
    </source>
</evidence>
<dbReference type="Pfam" id="PF00532">
    <property type="entry name" value="Peripla_BP_1"/>
    <property type="match status" value="1"/>
</dbReference>
<dbReference type="Pfam" id="PF00356">
    <property type="entry name" value="LacI"/>
    <property type="match status" value="1"/>
</dbReference>
<dbReference type="PANTHER" id="PTHR30146:SF109">
    <property type="entry name" value="HTH-TYPE TRANSCRIPTIONAL REGULATOR GALS"/>
    <property type="match status" value="1"/>
</dbReference>
<dbReference type="InterPro" id="IPR000843">
    <property type="entry name" value="HTH_LacI"/>
</dbReference>
<dbReference type="PROSITE" id="PS50932">
    <property type="entry name" value="HTH_LACI_2"/>
    <property type="match status" value="1"/>
</dbReference>
<gene>
    <name evidence="5" type="ORF">GCM10007940_00770</name>
</gene>
<dbReference type="GO" id="GO:0000976">
    <property type="term" value="F:transcription cis-regulatory region binding"/>
    <property type="evidence" value="ECO:0007669"/>
    <property type="project" value="TreeGrafter"/>
</dbReference>
<evidence type="ECO:0000256" key="2">
    <source>
        <dbReference type="ARBA" id="ARBA00023125"/>
    </source>
</evidence>
<evidence type="ECO:0000256" key="3">
    <source>
        <dbReference type="ARBA" id="ARBA00023163"/>
    </source>
</evidence>
<dbReference type="PANTHER" id="PTHR30146">
    <property type="entry name" value="LACI-RELATED TRANSCRIPTIONAL REPRESSOR"/>
    <property type="match status" value="1"/>
</dbReference>
<evidence type="ECO:0000259" key="4">
    <source>
        <dbReference type="PROSITE" id="PS50932"/>
    </source>
</evidence>
<keyword evidence="2" id="KW-0238">DNA-binding</keyword>
<proteinExistence type="predicted"/>
<keyword evidence="3" id="KW-0804">Transcription</keyword>
<dbReference type="GO" id="GO:0003700">
    <property type="term" value="F:DNA-binding transcription factor activity"/>
    <property type="evidence" value="ECO:0007669"/>
    <property type="project" value="TreeGrafter"/>
</dbReference>
<reference evidence="5" key="2">
    <citation type="submission" date="2023-01" db="EMBL/GenBank/DDBJ databases">
        <title>Draft genome sequence of Portibacter lacus strain NBRC 108769.</title>
        <authorList>
            <person name="Sun Q."/>
            <person name="Mori K."/>
        </authorList>
    </citation>
    <scope>NUCLEOTIDE SEQUENCE</scope>
    <source>
        <strain evidence="5">NBRC 108769</strain>
    </source>
</reference>
<evidence type="ECO:0000313" key="6">
    <source>
        <dbReference type="Proteomes" id="UP001156666"/>
    </source>
</evidence>
<dbReference type="Gene3D" id="1.10.260.40">
    <property type="entry name" value="lambda repressor-like DNA-binding domains"/>
    <property type="match status" value="1"/>
</dbReference>
<dbReference type="AlphaFoldDB" id="A0AA37WD38"/>
<keyword evidence="1" id="KW-0805">Transcription regulation</keyword>
<feature type="domain" description="HTH lacI-type" evidence="4">
    <location>
        <begin position="5"/>
        <end position="59"/>
    </location>
</feature>
<dbReference type="InterPro" id="IPR010982">
    <property type="entry name" value="Lambda_DNA-bd_dom_sf"/>
</dbReference>